<keyword evidence="6 7" id="KW-0472">Membrane</keyword>
<dbReference type="GO" id="GO:0004252">
    <property type="term" value="F:serine-type endopeptidase activity"/>
    <property type="evidence" value="ECO:0007669"/>
    <property type="project" value="InterPro"/>
</dbReference>
<keyword evidence="3 7" id="KW-0812">Transmembrane</keyword>
<evidence type="ECO:0000313" key="9">
    <source>
        <dbReference type="EMBL" id="HGB36218.1"/>
    </source>
</evidence>
<dbReference type="GO" id="GO:0006508">
    <property type="term" value="P:proteolysis"/>
    <property type="evidence" value="ECO:0007669"/>
    <property type="project" value="UniProtKB-KW"/>
</dbReference>
<comment type="subcellular location">
    <subcellularLocation>
        <location evidence="1">Membrane</location>
        <topology evidence="1">Multi-pass membrane protein</topology>
    </subcellularLocation>
</comment>
<dbReference type="InterPro" id="IPR022764">
    <property type="entry name" value="Peptidase_S54_rhomboid_dom"/>
</dbReference>
<evidence type="ECO:0000256" key="4">
    <source>
        <dbReference type="ARBA" id="ARBA00022801"/>
    </source>
</evidence>
<evidence type="ECO:0000256" key="2">
    <source>
        <dbReference type="ARBA" id="ARBA00009045"/>
    </source>
</evidence>
<dbReference type="Pfam" id="PF01694">
    <property type="entry name" value="Rhomboid"/>
    <property type="match status" value="1"/>
</dbReference>
<protein>
    <submittedName>
        <fullName evidence="9">Rhomboid family intramembrane serine protease</fullName>
    </submittedName>
</protein>
<dbReference type="InterPro" id="IPR050925">
    <property type="entry name" value="Rhomboid_protease_S54"/>
</dbReference>
<keyword evidence="4" id="KW-0378">Hydrolase</keyword>
<organism evidence="9">
    <name type="scientific">candidate division WOR-3 bacterium</name>
    <dbReference type="NCBI Taxonomy" id="2052148"/>
    <lineage>
        <taxon>Bacteria</taxon>
        <taxon>Bacteria division WOR-3</taxon>
    </lineage>
</organism>
<name>A0A7V3KNY9_UNCW3</name>
<dbReference type="SUPFAM" id="SSF144091">
    <property type="entry name" value="Rhomboid-like"/>
    <property type="match status" value="1"/>
</dbReference>
<dbReference type="AlphaFoldDB" id="A0A7V3KNY9"/>
<feature type="domain" description="Peptidase S54 rhomboid" evidence="8">
    <location>
        <begin position="67"/>
        <end position="223"/>
    </location>
</feature>
<feature type="transmembrane region" description="Helical" evidence="7">
    <location>
        <begin position="204"/>
        <end position="224"/>
    </location>
</feature>
<feature type="transmembrane region" description="Helical" evidence="7">
    <location>
        <begin position="12"/>
        <end position="29"/>
    </location>
</feature>
<evidence type="ECO:0000256" key="5">
    <source>
        <dbReference type="ARBA" id="ARBA00022989"/>
    </source>
</evidence>
<feature type="transmembrane region" description="Helical" evidence="7">
    <location>
        <begin position="160"/>
        <end position="184"/>
    </location>
</feature>
<accession>A0A7V3KNY9</accession>
<sequence length="232" mass="26054">MIPLKDLNPSRRFSILNLALILANVLVFLYELSLGRSVVQFFYQFGFVPYNFTLYLTGWTETPYILPIFTSMFLHGGWAHIIGNMLYLYVFGDNVEDTFGKIGYLLLYILSGVAAVFAQYLIAPLSKIPMIGASGAISGVLGAYLVLFPRAKIISLVPDPFTFGLFFRIVPINAFYYLFIWFLLQLMQGVATLPFAGKIGGTAFWAHIGGFALGVIYTLIYLSFKAHRHKEI</sequence>
<dbReference type="PANTHER" id="PTHR43731">
    <property type="entry name" value="RHOMBOID PROTEASE"/>
    <property type="match status" value="1"/>
</dbReference>
<comment type="caution">
    <text evidence="9">The sequence shown here is derived from an EMBL/GenBank/DDBJ whole genome shotgun (WGS) entry which is preliminary data.</text>
</comment>
<feature type="transmembrane region" description="Helical" evidence="7">
    <location>
        <begin position="64"/>
        <end position="90"/>
    </location>
</feature>
<dbReference type="EMBL" id="DTGD01000179">
    <property type="protein sequence ID" value="HGB36218.1"/>
    <property type="molecule type" value="Genomic_DNA"/>
</dbReference>
<dbReference type="GO" id="GO:0016020">
    <property type="term" value="C:membrane"/>
    <property type="evidence" value="ECO:0007669"/>
    <property type="project" value="UniProtKB-SubCell"/>
</dbReference>
<evidence type="ECO:0000259" key="8">
    <source>
        <dbReference type="Pfam" id="PF01694"/>
    </source>
</evidence>
<proteinExistence type="inferred from homology"/>
<comment type="similarity">
    <text evidence="2">Belongs to the peptidase S54 family.</text>
</comment>
<evidence type="ECO:0000256" key="1">
    <source>
        <dbReference type="ARBA" id="ARBA00004141"/>
    </source>
</evidence>
<dbReference type="Gene3D" id="1.20.1540.10">
    <property type="entry name" value="Rhomboid-like"/>
    <property type="match status" value="1"/>
</dbReference>
<evidence type="ECO:0000256" key="7">
    <source>
        <dbReference type="SAM" id="Phobius"/>
    </source>
</evidence>
<evidence type="ECO:0000256" key="3">
    <source>
        <dbReference type="ARBA" id="ARBA00022692"/>
    </source>
</evidence>
<dbReference type="FunFam" id="1.20.1540.10:FF:000027">
    <property type="entry name" value="Rhomboid family intramembrane serine protease"/>
    <property type="match status" value="1"/>
</dbReference>
<gene>
    <name evidence="9" type="ORF">ENV38_04865</name>
</gene>
<evidence type="ECO:0000256" key="6">
    <source>
        <dbReference type="ARBA" id="ARBA00023136"/>
    </source>
</evidence>
<dbReference type="InterPro" id="IPR035952">
    <property type="entry name" value="Rhomboid-like_sf"/>
</dbReference>
<reference evidence="9" key="1">
    <citation type="journal article" date="2020" name="mSystems">
        <title>Genome- and Community-Level Interaction Insights into Carbon Utilization and Element Cycling Functions of Hydrothermarchaeota in Hydrothermal Sediment.</title>
        <authorList>
            <person name="Zhou Z."/>
            <person name="Liu Y."/>
            <person name="Xu W."/>
            <person name="Pan J."/>
            <person name="Luo Z.H."/>
            <person name="Li M."/>
        </authorList>
    </citation>
    <scope>NUCLEOTIDE SEQUENCE [LARGE SCALE GENOMIC DNA]</scope>
    <source>
        <strain evidence="9">SpSt-754</strain>
    </source>
</reference>
<keyword evidence="9" id="KW-0645">Protease</keyword>
<feature type="transmembrane region" description="Helical" evidence="7">
    <location>
        <begin position="102"/>
        <end position="122"/>
    </location>
</feature>
<keyword evidence="5 7" id="KW-1133">Transmembrane helix</keyword>
<dbReference type="PANTHER" id="PTHR43731:SF14">
    <property type="entry name" value="PRESENILIN-ASSOCIATED RHOMBOID-LIKE PROTEIN, MITOCHONDRIAL"/>
    <property type="match status" value="1"/>
</dbReference>
<feature type="transmembrane region" description="Helical" evidence="7">
    <location>
        <begin position="128"/>
        <end position="148"/>
    </location>
</feature>